<feature type="region of interest" description="Disordered" evidence="1">
    <location>
        <begin position="120"/>
        <end position="202"/>
    </location>
</feature>
<feature type="compositionally biased region" description="Polar residues" evidence="1">
    <location>
        <begin position="160"/>
        <end position="169"/>
    </location>
</feature>
<dbReference type="PATRIC" id="fig|1122219.3.peg.838"/>
<evidence type="ECO:0008006" key="5">
    <source>
        <dbReference type="Google" id="ProtNLM"/>
    </source>
</evidence>
<reference evidence="3 4" key="1">
    <citation type="submission" date="2015-06" db="EMBL/GenBank/DDBJ databases">
        <title>Draft genome sequence of beer spoilage bacterium Megasphaera cerevisiae type strain 20462.</title>
        <authorList>
            <person name="Kutumbaka K."/>
            <person name="Pasmowitz J."/>
            <person name="Mategko J."/>
            <person name="Reyes D."/>
            <person name="Friedrich A."/>
            <person name="Han S."/>
            <person name="Martens-Habbena W."/>
            <person name="Neal-McKinney J."/>
            <person name="Janagama H.K."/>
            <person name="Nadala C."/>
            <person name="Samadpour M."/>
        </authorList>
    </citation>
    <scope>NUCLEOTIDE SEQUENCE [LARGE SCALE GENOMIC DNA]</scope>
    <source>
        <strain evidence="3 4">DSM 20462</strain>
    </source>
</reference>
<feature type="compositionally biased region" description="Basic and acidic residues" evidence="1">
    <location>
        <begin position="143"/>
        <end position="152"/>
    </location>
</feature>
<dbReference type="STRING" id="39029.BSR42_08250"/>
<protein>
    <recommendedName>
        <fullName evidence="5">Preprotein translocase subunit SecG</fullName>
    </recommendedName>
</protein>
<dbReference type="OrthoDB" id="1629525at2"/>
<sequence>MGKSDKNMAEHVRSVKMWLERAEKSYDHKSDIQGELNLMLAEAEMKNLRKNHMTSQGIMKIVAAVTAVMLFGGAWYAVSFQNPMAHAPAADAKNIASGQRTYIHSTMETVPDVKETIAQSVRQEPMKMDSETEGTTSSMPLPDRQEQQKRQADAVPSAEEYTQTVSVQHNIPEPKTVLTDRQVQEAVQDARHSLRGAAIQNK</sequence>
<dbReference type="InParanoid" id="A0A0J6ZP86"/>
<evidence type="ECO:0000256" key="2">
    <source>
        <dbReference type="SAM" id="Phobius"/>
    </source>
</evidence>
<keyword evidence="2" id="KW-0812">Transmembrane</keyword>
<dbReference type="EMBL" id="LEKT01000017">
    <property type="protein sequence ID" value="KMO86701.1"/>
    <property type="molecule type" value="Genomic_DNA"/>
</dbReference>
<evidence type="ECO:0000313" key="3">
    <source>
        <dbReference type="EMBL" id="KMO86701.1"/>
    </source>
</evidence>
<evidence type="ECO:0000313" key="4">
    <source>
        <dbReference type="Proteomes" id="UP000036503"/>
    </source>
</evidence>
<keyword evidence="4" id="KW-1185">Reference proteome</keyword>
<name>A0A0J6ZP86_9FIRM</name>
<dbReference type="Proteomes" id="UP000036503">
    <property type="component" value="Unassembled WGS sequence"/>
</dbReference>
<evidence type="ECO:0000256" key="1">
    <source>
        <dbReference type="SAM" id="MobiDB-lite"/>
    </source>
</evidence>
<keyword evidence="2" id="KW-0472">Membrane</keyword>
<dbReference type="AlphaFoldDB" id="A0A0J6ZP86"/>
<organism evidence="3 4">
    <name type="scientific">Megasphaera cerevisiae DSM 20462</name>
    <dbReference type="NCBI Taxonomy" id="1122219"/>
    <lineage>
        <taxon>Bacteria</taxon>
        <taxon>Bacillati</taxon>
        <taxon>Bacillota</taxon>
        <taxon>Negativicutes</taxon>
        <taxon>Veillonellales</taxon>
        <taxon>Veillonellaceae</taxon>
        <taxon>Megasphaera</taxon>
    </lineage>
</organism>
<comment type="caution">
    <text evidence="3">The sequence shown here is derived from an EMBL/GenBank/DDBJ whole genome shotgun (WGS) entry which is preliminary data.</text>
</comment>
<accession>A0A0J6ZP86</accession>
<proteinExistence type="predicted"/>
<feature type="transmembrane region" description="Helical" evidence="2">
    <location>
        <begin position="58"/>
        <end position="78"/>
    </location>
</feature>
<dbReference type="RefSeq" id="WP_048514063.1">
    <property type="nucleotide sequence ID" value="NZ_FUXD01000018.1"/>
</dbReference>
<keyword evidence="2" id="KW-1133">Transmembrane helix</keyword>
<gene>
    <name evidence="3" type="ORF">AB840_06700</name>
</gene>